<dbReference type="Proteomes" id="UP000522081">
    <property type="component" value="Unassembled WGS sequence"/>
</dbReference>
<evidence type="ECO:0000313" key="4">
    <source>
        <dbReference type="EMBL" id="NYH96482.1"/>
    </source>
</evidence>
<organism evidence="4 5">
    <name type="scientific">Novosphingobium marinum</name>
    <dbReference type="NCBI Taxonomy" id="1514948"/>
    <lineage>
        <taxon>Bacteria</taxon>
        <taxon>Pseudomonadati</taxon>
        <taxon>Pseudomonadota</taxon>
        <taxon>Alphaproteobacteria</taxon>
        <taxon>Sphingomonadales</taxon>
        <taxon>Sphingomonadaceae</taxon>
        <taxon>Novosphingobium</taxon>
    </lineage>
</organism>
<evidence type="ECO:0000259" key="3">
    <source>
        <dbReference type="PROSITE" id="PS51186"/>
    </source>
</evidence>
<dbReference type="RefSeq" id="WP_308420102.1">
    <property type="nucleotide sequence ID" value="NZ_BMGF01000005.1"/>
</dbReference>
<dbReference type="GO" id="GO:0008999">
    <property type="term" value="F:protein-N-terminal-alanine acetyltransferase activity"/>
    <property type="evidence" value="ECO:0007669"/>
    <property type="project" value="UniProtKB-EC"/>
</dbReference>
<dbReference type="PANTHER" id="PTHR43420:SF12">
    <property type="entry name" value="N-ACETYLTRANSFERASE DOMAIN-CONTAINING PROTEIN"/>
    <property type="match status" value="1"/>
</dbReference>
<keyword evidence="1 4" id="KW-0808">Transferase</keyword>
<protein>
    <submittedName>
        <fullName evidence="4">Ribosomal-protein-alanine N-acetyltransferase</fullName>
        <ecNumber evidence="4">2.3.1.267</ecNumber>
    </submittedName>
</protein>
<sequence length="155" mass="17275">MMLEPDDLDRIMAIMEAAFDPLYGEAWTRTQVESAFNIGNCHCLLFGAHGQTSGPGDEAIGFCITREGFGEEELLLLAVIPEYRGKGIGRAMLACLSGEARARGSRSIFLEMRRGNPAESLYTSFGFRPVGERPRYYRRSDGERIDAITFLLKID</sequence>
<comment type="caution">
    <text evidence="4">The sequence shown here is derived from an EMBL/GenBank/DDBJ whole genome shotgun (WGS) entry which is preliminary data.</text>
</comment>
<dbReference type="InterPro" id="IPR000182">
    <property type="entry name" value="GNAT_dom"/>
</dbReference>
<dbReference type="Gene3D" id="3.40.630.30">
    <property type="match status" value="1"/>
</dbReference>
<evidence type="ECO:0000256" key="1">
    <source>
        <dbReference type="ARBA" id="ARBA00022679"/>
    </source>
</evidence>
<gene>
    <name evidence="4" type="ORF">FHS75_002821</name>
</gene>
<keyword evidence="5" id="KW-1185">Reference proteome</keyword>
<evidence type="ECO:0000256" key="2">
    <source>
        <dbReference type="ARBA" id="ARBA00023315"/>
    </source>
</evidence>
<dbReference type="Pfam" id="PF13508">
    <property type="entry name" value="Acetyltransf_7"/>
    <property type="match status" value="1"/>
</dbReference>
<reference evidence="4 5" key="1">
    <citation type="submission" date="2020-07" db="EMBL/GenBank/DDBJ databases">
        <title>Genomic Encyclopedia of Type Strains, Phase IV (KMG-IV): sequencing the most valuable type-strain genomes for metagenomic binning, comparative biology and taxonomic classification.</title>
        <authorList>
            <person name="Goeker M."/>
        </authorList>
    </citation>
    <scope>NUCLEOTIDE SEQUENCE [LARGE SCALE GENOMIC DNA]</scope>
    <source>
        <strain evidence="4 5">DSM 29043</strain>
    </source>
</reference>
<dbReference type="InterPro" id="IPR016181">
    <property type="entry name" value="Acyl_CoA_acyltransferase"/>
</dbReference>
<keyword evidence="2 4" id="KW-0012">Acyltransferase</keyword>
<evidence type="ECO:0000313" key="5">
    <source>
        <dbReference type="Proteomes" id="UP000522081"/>
    </source>
</evidence>
<proteinExistence type="predicted"/>
<feature type="domain" description="N-acetyltransferase" evidence="3">
    <location>
        <begin position="1"/>
        <end position="155"/>
    </location>
</feature>
<dbReference type="InterPro" id="IPR050680">
    <property type="entry name" value="YpeA/RimI_acetyltransf"/>
</dbReference>
<dbReference type="SUPFAM" id="SSF55729">
    <property type="entry name" value="Acyl-CoA N-acyltransferases (Nat)"/>
    <property type="match status" value="1"/>
</dbReference>
<accession>A0A7Y9XXQ2</accession>
<dbReference type="EC" id="2.3.1.267" evidence="4"/>
<dbReference type="EMBL" id="JACBZF010000005">
    <property type="protein sequence ID" value="NYH96482.1"/>
    <property type="molecule type" value="Genomic_DNA"/>
</dbReference>
<dbReference type="PANTHER" id="PTHR43420">
    <property type="entry name" value="ACETYLTRANSFERASE"/>
    <property type="match status" value="1"/>
</dbReference>
<dbReference type="CDD" id="cd04301">
    <property type="entry name" value="NAT_SF"/>
    <property type="match status" value="1"/>
</dbReference>
<dbReference type="PROSITE" id="PS51186">
    <property type="entry name" value="GNAT"/>
    <property type="match status" value="1"/>
</dbReference>
<dbReference type="AlphaFoldDB" id="A0A7Y9XXQ2"/>
<name>A0A7Y9XXQ2_9SPHN</name>